<sequence length="157" mass="17374">MHSHRASFFRFLVRFATSGAMGGLLACGHSEPETFRRLLLESAGGPCSEEMDCQGSDEILANGTFRVDPFNDPGGPLQEVLLPEHELEAVRETATNSRLLKTLQRGEQPCPPVTDSSVRLTLELEDQSYRAQIEGCDAPGLRAVRELIQRLRDTYAD</sequence>
<accession>A0ABT5DMR3</accession>
<dbReference type="Proteomes" id="UP001221838">
    <property type="component" value="Unassembled WGS sequence"/>
</dbReference>
<proteinExistence type="predicted"/>
<evidence type="ECO:0000313" key="1">
    <source>
        <dbReference type="EMBL" id="MDC0714893.1"/>
    </source>
</evidence>
<dbReference type="RefSeq" id="WP_272145575.1">
    <property type="nucleotide sequence ID" value="NZ_JAQNDM010000002.1"/>
</dbReference>
<evidence type="ECO:0000313" key="2">
    <source>
        <dbReference type="Proteomes" id="UP001221838"/>
    </source>
</evidence>
<dbReference type="EMBL" id="JAQNDM010000002">
    <property type="protein sequence ID" value="MDC0714893.1"/>
    <property type="molecule type" value="Genomic_DNA"/>
</dbReference>
<name>A0ABT5DMR3_9BACT</name>
<comment type="caution">
    <text evidence="1">The sequence shown here is derived from an EMBL/GenBank/DDBJ whole genome shotgun (WGS) entry which is preliminary data.</text>
</comment>
<organism evidence="1 2">
    <name type="scientific">Stigmatella ashevillensis</name>
    <dbReference type="NCBI Taxonomy" id="2995309"/>
    <lineage>
        <taxon>Bacteria</taxon>
        <taxon>Pseudomonadati</taxon>
        <taxon>Myxococcota</taxon>
        <taxon>Myxococcia</taxon>
        <taxon>Myxococcales</taxon>
        <taxon>Cystobacterineae</taxon>
        <taxon>Archangiaceae</taxon>
        <taxon>Stigmatella</taxon>
    </lineage>
</organism>
<gene>
    <name evidence="1" type="ORF">POL68_40970</name>
</gene>
<dbReference type="PROSITE" id="PS51257">
    <property type="entry name" value="PROKAR_LIPOPROTEIN"/>
    <property type="match status" value="1"/>
</dbReference>
<keyword evidence="2" id="KW-1185">Reference proteome</keyword>
<reference evidence="1 2" key="1">
    <citation type="submission" date="2022-11" db="EMBL/GenBank/DDBJ databases">
        <title>Minimal conservation of predation-associated metabolite biosynthetic gene clusters underscores biosynthetic potential of Myxococcota including descriptions for ten novel species: Archangium lansinium sp. nov., Myxococcus landrumus sp. nov., Nannocystis bai.</title>
        <authorList>
            <person name="Ahearne A."/>
            <person name="Stevens C."/>
            <person name="Dowd S."/>
        </authorList>
    </citation>
    <scope>NUCLEOTIDE SEQUENCE [LARGE SCALE GENOMIC DNA]</scope>
    <source>
        <strain evidence="1 2">NCWAL01</strain>
    </source>
</reference>
<protein>
    <recommendedName>
        <fullName evidence="3">Lipoprotein</fullName>
    </recommendedName>
</protein>
<evidence type="ECO:0008006" key="3">
    <source>
        <dbReference type="Google" id="ProtNLM"/>
    </source>
</evidence>